<keyword evidence="4" id="KW-1185">Reference proteome</keyword>
<evidence type="ECO:0000259" key="2">
    <source>
        <dbReference type="Pfam" id="PF17425"/>
    </source>
</evidence>
<accession>A0ABS2DR23</accession>
<dbReference type="Proteomes" id="UP000715095">
    <property type="component" value="Unassembled WGS sequence"/>
</dbReference>
<evidence type="ECO:0000313" key="4">
    <source>
        <dbReference type="Proteomes" id="UP000715095"/>
    </source>
</evidence>
<name>A0ABS2DR23_9BURK</name>
<keyword evidence="1" id="KW-0732">Signal</keyword>
<dbReference type="InterPro" id="IPR010262">
    <property type="entry name" value="Arylsulfotransferase_bact"/>
</dbReference>
<dbReference type="InterPro" id="IPR035391">
    <property type="entry name" value="Arylsulfotran_N"/>
</dbReference>
<dbReference type="Pfam" id="PF17425">
    <property type="entry name" value="Arylsulfotran_N"/>
    <property type="match status" value="1"/>
</dbReference>
<feature type="domain" description="Arylsulfotransferase N-terminal" evidence="2">
    <location>
        <begin position="46"/>
        <end position="134"/>
    </location>
</feature>
<feature type="signal peptide" evidence="1">
    <location>
        <begin position="1"/>
        <end position="26"/>
    </location>
</feature>
<comment type="caution">
    <text evidence="3">The sequence shown here is derived from an EMBL/GenBank/DDBJ whole genome shotgun (WGS) entry which is preliminary data.</text>
</comment>
<dbReference type="Pfam" id="PF05935">
    <property type="entry name" value="Arylsulfotrans"/>
    <property type="match status" value="1"/>
</dbReference>
<evidence type="ECO:0000256" key="1">
    <source>
        <dbReference type="SAM" id="SignalP"/>
    </source>
</evidence>
<dbReference type="InterPro" id="IPR038477">
    <property type="entry name" value="ASST_N_sf"/>
</dbReference>
<dbReference type="InterPro" id="IPR053143">
    <property type="entry name" value="Arylsulfate_ST"/>
</dbReference>
<dbReference type="Gene3D" id="2.60.40.3100">
    <property type="entry name" value="Arylsulphate sulphotransferase monomer, N-terminal domain"/>
    <property type="match status" value="1"/>
</dbReference>
<proteinExistence type="predicted"/>
<feature type="chain" id="PRO_5045048289" evidence="1">
    <location>
        <begin position="27"/>
        <end position="608"/>
    </location>
</feature>
<dbReference type="PANTHER" id="PTHR35340">
    <property type="entry name" value="PQQ ENZYME REPEAT PROTEIN-RELATED"/>
    <property type="match status" value="1"/>
</dbReference>
<dbReference type="PANTHER" id="PTHR35340:SF10">
    <property type="entry name" value="CYTOPLASMIC PROTEIN"/>
    <property type="match status" value="1"/>
</dbReference>
<sequence>MDIRQTILAGAVAFAAAASLSSGAMAMGGASGAHVTYPTTGKIGAVIMNPYKIAPLTAVIRNGGYVLTDITVRIVPKEGGQEIKYKVSDAQARTHGGIPVFGLYGGYRNTVEVSYTKTAFGKSEKVSESYKIYAQPASLQQAGYAGVRDSFFKVNVKKVDPEFKDRLILVNNMIAAPADSTRAVWNNPIGGALEWNRYPQNAIIDTTGEIRWYMNPDPIFDFNDIYKAGIMMGFRQNKDGAFTWGYGQRYVKYDLMGREIWNHRLPDGYNDFSHAMDPMQNGHYLVRVASSDVKRPDGKHVRSVRDVIIEVDENGVVVDEWRLFDILDPYRDVVLKALDQGAVCLNIDASKAGQTMTADQLAAQDKNDQFGDIVGSGAGRNWAHVNSVDYDPTDDSIIISSRHQSALIKIGRDKQVKWIMGSPEGWSDKYKDKVLTPVDKDGKPIKCEGSTCEGGFDWSWTQHTGWRIDSKSDKNIFYLSVFDNGDARGMEQPPMPDMKYSRAVIYKIDQKKMTVEQVWEYGKERGHEWYSPVTSLTEYMPDKDSVFVYSATAGAAFNFKTGAFESAPNPFINEFKWGAKEPSLEIQLENTSGYQAMVVDVQKAFNAK</sequence>
<gene>
    <name evidence="3" type="ORF">H6A60_03675</name>
</gene>
<dbReference type="EMBL" id="JACJJC010000004">
    <property type="protein sequence ID" value="MBM6703587.1"/>
    <property type="molecule type" value="Genomic_DNA"/>
</dbReference>
<evidence type="ECO:0000313" key="3">
    <source>
        <dbReference type="EMBL" id="MBM6703587.1"/>
    </source>
</evidence>
<reference evidence="3 4" key="1">
    <citation type="journal article" date="2021" name="Sci. Rep.">
        <title>The distribution of antibiotic resistance genes in chicken gut microbiota commensals.</title>
        <authorList>
            <person name="Juricova H."/>
            <person name="Matiasovicova J."/>
            <person name="Kubasova T."/>
            <person name="Cejkova D."/>
            <person name="Rychlik I."/>
        </authorList>
    </citation>
    <scope>NUCLEOTIDE SEQUENCE [LARGE SCALE GENOMIC DNA]</scope>
    <source>
        <strain evidence="3 4">An829</strain>
    </source>
</reference>
<organism evidence="3 4">
    <name type="scientific">Sutterella massiliensis</name>
    <dbReference type="NCBI Taxonomy" id="1816689"/>
    <lineage>
        <taxon>Bacteria</taxon>
        <taxon>Pseudomonadati</taxon>
        <taxon>Pseudomonadota</taxon>
        <taxon>Betaproteobacteria</taxon>
        <taxon>Burkholderiales</taxon>
        <taxon>Sutterellaceae</taxon>
        <taxon>Sutterella</taxon>
    </lineage>
</organism>
<protein>
    <submittedName>
        <fullName evidence="3">Aryl-sulfate sulfotransferase</fullName>
    </submittedName>
</protein>
<dbReference type="RefSeq" id="WP_205102061.1">
    <property type="nucleotide sequence ID" value="NZ_JACJJC010000004.1"/>
</dbReference>